<keyword evidence="19" id="KW-1185">Reference proteome</keyword>
<comment type="catalytic activity">
    <reaction evidence="11">
        <text>a quinone + hydrogen sulfide + glutathione + H(+) = S-sulfanylglutathione + a quinol</text>
        <dbReference type="Rhea" id="RHEA:55156"/>
        <dbReference type="ChEBI" id="CHEBI:15378"/>
        <dbReference type="ChEBI" id="CHEBI:24646"/>
        <dbReference type="ChEBI" id="CHEBI:29919"/>
        <dbReference type="ChEBI" id="CHEBI:57925"/>
        <dbReference type="ChEBI" id="CHEBI:58905"/>
        <dbReference type="ChEBI" id="CHEBI:132124"/>
        <dbReference type="EC" id="1.8.5.8"/>
    </reaction>
    <physiologicalReaction direction="left-to-right" evidence="11">
        <dbReference type="Rhea" id="RHEA:55157"/>
    </physiologicalReaction>
</comment>
<reference evidence="18" key="1">
    <citation type="submission" date="2019-05" db="EMBL/GenBank/DDBJ databases">
        <title>Annotation for the trematode Paragonimus heterotremus.</title>
        <authorList>
            <person name="Choi Y.-J."/>
        </authorList>
    </citation>
    <scope>NUCLEOTIDE SEQUENCE</scope>
    <source>
        <strain evidence="18">LC</strain>
    </source>
</reference>
<evidence type="ECO:0000256" key="10">
    <source>
        <dbReference type="ARBA" id="ARBA00052810"/>
    </source>
</evidence>
<proteinExistence type="inferred from homology"/>
<dbReference type="EMBL" id="LUCH01002231">
    <property type="protein sequence ID" value="KAF5401801.1"/>
    <property type="molecule type" value="Genomic_DNA"/>
</dbReference>
<dbReference type="GO" id="GO:0071949">
    <property type="term" value="F:FAD binding"/>
    <property type="evidence" value="ECO:0007669"/>
    <property type="project" value="TreeGrafter"/>
</dbReference>
<dbReference type="Pfam" id="PF07992">
    <property type="entry name" value="Pyr_redox_2"/>
    <property type="match status" value="1"/>
</dbReference>
<keyword evidence="3" id="KW-0285">Flavoprotein</keyword>
<comment type="catalytic activity">
    <reaction evidence="10">
        <text>ubiquinone-10 + hydrogen sulfide + glutathione + H(+) = S-sulfanylglutathione + ubiquinol-10</text>
        <dbReference type="Rhea" id="RHEA:62608"/>
        <dbReference type="ChEBI" id="CHEBI:15378"/>
        <dbReference type="ChEBI" id="CHEBI:29919"/>
        <dbReference type="ChEBI" id="CHEBI:46245"/>
        <dbReference type="ChEBI" id="CHEBI:57925"/>
        <dbReference type="ChEBI" id="CHEBI:58905"/>
        <dbReference type="ChEBI" id="CHEBI:64183"/>
    </reaction>
    <physiologicalReaction direction="left-to-right" evidence="10">
        <dbReference type="Rhea" id="RHEA:62609"/>
    </physiologicalReaction>
</comment>
<evidence type="ECO:0000256" key="9">
    <source>
        <dbReference type="ARBA" id="ARBA00051038"/>
    </source>
</evidence>
<keyword evidence="6" id="KW-0809">Transit peptide</keyword>
<comment type="similarity">
    <text evidence="13">Belongs to the SQRD family.</text>
</comment>
<keyword evidence="7" id="KW-0560">Oxidoreductase</keyword>
<evidence type="ECO:0000256" key="16">
    <source>
        <dbReference type="ARBA" id="ARBA00082958"/>
    </source>
</evidence>
<evidence type="ECO:0000256" key="5">
    <source>
        <dbReference type="ARBA" id="ARBA00022827"/>
    </source>
</evidence>
<comment type="cofactor">
    <cofactor evidence="1">
        <name>FAD</name>
        <dbReference type="ChEBI" id="CHEBI:57692"/>
    </cofactor>
</comment>
<comment type="subcellular location">
    <subcellularLocation>
        <location evidence="2">Mitochondrion</location>
    </subcellularLocation>
</comment>
<evidence type="ECO:0000256" key="8">
    <source>
        <dbReference type="ARBA" id="ARBA00023128"/>
    </source>
</evidence>
<evidence type="ECO:0000259" key="17">
    <source>
        <dbReference type="Pfam" id="PF07992"/>
    </source>
</evidence>
<dbReference type="GO" id="GO:0070224">
    <property type="term" value="F:sulfide:quinone oxidoreductase activity"/>
    <property type="evidence" value="ECO:0007669"/>
    <property type="project" value="TreeGrafter"/>
</dbReference>
<keyword evidence="5" id="KW-0274">FAD</keyword>
<evidence type="ECO:0000256" key="13">
    <source>
        <dbReference type="ARBA" id="ARBA00060891"/>
    </source>
</evidence>
<evidence type="ECO:0000256" key="7">
    <source>
        <dbReference type="ARBA" id="ARBA00023002"/>
    </source>
</evidence>
<evidence type="ECO:0000256" key="6">
    <source>
        <dbReference type="ARBA" id="ARBA00022946"/>
    </source>
</evidence>
<dbReference type="OrthoDB" id="5376590at2759"/>
<dbReference type="AlphaFoldDB" id="A0A8J4SYS8"/>
<feature type="domain" description="FAD/NAD(P)-binding" evidence="17">
    <location>
        <begin position="43"/>
        <end position="158"/>
    </location>
</feature>
<dbReference type="InterPro" id="IPR036188">
    <property type="entry name" value="FAD/NAD-bd_sf"/>
</dbReference>
<dbReference type="GO" id="GO:0048038">
    <property type="term" value="F:quinone binding"/>
    <property type="evidence" value="ECO:0007669"/>
    <property type="project" value="UniProtKB-KW"/>
</dbReference>
<evidence type="ECO:0000256" key="15">
    <source>
        <dbReference type="ARBA" id="ARBA00070160"/>
    </source>
</evidence>
<evidence type="ECO:0000256" key="2">
    <source>
        <dbReference type="ARBA" id="ARBA00004173"/>
    </source>
</evidence>
<dbReference type="PRINTS" id="PR00368">
    <property type="entry name" value="FADPNR"/>
</dbReference>
<protein>
    <recommendedName>
        <fullName evidence="15">Sulfide:quinone oxidoreductase, mitochondrial</fullName>
        <ecNumber evidence="14">1.8.5.8</ecNumber>
    </recommendedName>
    <alternativeName>
        <fullName evidence="16">Sulfide quinone oxidoreductase</fullName>
    </alternativeName>
</protein>
<evidence type="ECO:0000256" key="1">
    <source>
        <dbReference type="ARBA" id="ARBA00001974"/>
    </source>
</evidence>
<dbReference type="GO" id="GO:0005739">
    <property type="term" value="C:mitochondrion"/>
    <property type="evidence" value="ECO:0007669"/>
    <property type="project" value="UniProtKB-SubCell"/>
</dbReference>
<sequence>MEFANRFMRLSAVSLRSSRRTFCSSRPRNQQHGQENVRTQHHEILIIGGGTAGAAVASRLASSTDARKITVVEPSELHYYQPLWTLVGAGISPMKNSVIPMRKALPNSINVIQDKLVRLEPESSIVHLADGTKLTYGNLVLALGMEVRYDLIPGALEALDSDARVISNYSSKYVEKTYPAFQAFQGGRALFTLPTGQIKCAGAPQKVMYLFEDYLKRGGKRDLADIHYFTALPKMFSVDKYSEKLVILCRERNIHFHLQHHLVDVNSAKSEATFVNLTTKEPKIMQYDMLHITPPMTVPDVLKNTPKLTDPMSENYVNVDAGTLQHNVFPNIWALGDCAALPTSKTAAAVSSQAAVLCTNLRSVINGGKADLAQYDGYTACPLVTGYNRGILAEFDYSKQPLETLPLDQSKERYIHYFLKAHVMPAIYWDWLIKGLWPGPKHVRKLLHLGFSK</sequence>
<keyword evidence="8" id="KW-0496">Mitochondrion</keyword>
<dbReference type="PANTHER" id="PTHR10632:SF2">
    <property type="entry name" value="SULFIDE:QUINONE OXIDOREDUCTASE, MITOCHONDRIAL"/>
    <property type="match status" value="1"/>
</dbReference>
<dbReference type="GO" id="GO:0106436">
    <property type="term" value="F:glutathione-dependent sulfide quinone oxidoreductase activity"/>
    <property type="evidence" value="ECO:0007669"/>
    <property type="project" value="UniProtKB-EC"/>
</dbReference>
<evidence type="ECO:0000256" key="11">
    <source>
        <dbReference type="ARBA" id="ARBA00052986"/>
    </source>
</evidence>
<evidence type="ECO:0000256" key="3">
    <source>
        <dbReference type="ARBA" id="ARBA00022630"/>
    </source>
</evidence>
<evidence type="ECO:0000256" key="4">
    <source>
        <dbReference type="ARBA" id="ARBA00022719"/>
    </source>
</evidence>
<dbReference type="FunFam" id="3.50.50.60:FF:000034">
    <property type="entry name" value="sulfide:quinone oxidoreductase, mitochondrial"/>
    <property type="match status" value="1"/>
</dbReference>
<evidence type="ECO:0000256" key="14">
    <source>
        <dbReference type="ARBA" id="ARBA00066447"/>
    </source>
</evidence>
<dbReference type="GO" id="GO:0070221">
    <property type="term" value="P:sulfide oxidation, using sulfide:quinone oxidoreductase"/>
    <property type="evidence" value="ECO:0007669"/>
    <property type="project" value="TreeGrafter"/>
</dbReference>
<dbReference type="Gene3D" id="3.50.50.60">
    <property type="entry name" value="FAD/NAD(P)-binding domain"/>
    <property type="match status" value="2"/>
</dbReference>
<comment type="catalytic activity">
    <reaction evidence="9">
        <text>ubiquinone-10 + hydrogen sulfide + sulfite + 2 H(+) = ubiquinol-10 + thiosulfate</text>
        <dbReference type="Rhea" id="RHEA:38359"/>
        <dbReference type="ChEBI" id="CHEBI:15378"/>
        <dbReference type="ChEBI" id="CHEBI:17359"/>
        <dbReference type="ChEBI" id="CHEBI:29919"/>
        <dbReference type="ChEBI" id="CHEBI:33542"/>
        <dbReference type="ChEBI" id="CHEBI:46245"/>
        <dbReference type="ChEBI" id="CHEBI:64183"/>
    </reaction>
    <physiologicalReaction direction="left-to-right" evidence="9">
        <dbReference type="Rhea" id="RHEA:38360"/>
    </physiologicalReaction>
</comment>
<accession>A0A8J4SYS8</accession>
<gene>
    <name evidence="18" type="ORF">PHET_04726</name>
</gene>
<evidence type="ECO:0000313" key="19">
    <source>
        <dbReference type="Proteomes" id="UP000748531"/>
    </source>
</evidence>
<evidence type="ECO:0000313" key="18">
    <source>
        <dbReference type="EMBL" id="KAF5401801.1"/>
    </source>
</evidence>
<dbReference type="InterPro" id="IPR023753">
    <property type="entry name" value="FAD/NAD-binding_dom"/>
</dbReference>
<dbReference type="PANTHER" id="PTHR10632">
    <property type="entry name" value="SULFIDE:QUINONE OXIDOREDUCTASE"/>
    <property type="match status" value="1"/>
</dbReference>
<comment type="caution">
    <text evidence="18">The sequence shown here is derived from an EMBL/GenBank/DDBJ whole genome shotgun (WGS) entry which is preliminary data.</text>
</comment>
<comment type="function">
    <text evidence="12">Catalyzes the oxidation of hydrogen sulfide with the help of a quinone, such as ubiquinone-10, giving rise to thiosulfate and ultimately to sulfane (molecular sulfur) atoms. Requires an additional electron acceptor; can use sulfite, sulfide or cyanide (in vitro). It is believed the in vivo electron acceptor is glutathione.</text>
</comment>
<dbReference type="Proteomes" id="UP000748531">
    <property type="component" value="Unassembled WGS sequence"/>
</dbReference>
<keyword evidence="4" id="KW-0874">Quinone</keyword>
<dbReference type="EC" id="1.8.5.8" evidence="14"/>
<name>A0A8J4SYS8_9TREM</name>
<organism evidence="18 19">
    <name type="scientific">Paragonimus heterotremus</name>
    <dbReference type="NCBI Taxonomy" id="100268"/>
    <lineage>
        <taxon>Eukaryota</taxon>
        <taxon>Metazoa</taxon>
        <taxon>Spiralia</taxon>
        <taxon>Lophotrochozoa</taxon>
        <taxon>Platyhelminthes</taxon>
        <taxon>Trematoda</taxon>
        <taxon>Digenea</taxon>
        <taxon>Plagiorchiida</taxon>
        <taxon>Troglotremata</taxon>
        <taxon>Troglotrematidae</taxon>
        <taxon>Paragonimus</taxon>
    </lineage>
</organism>
<evidence type="ECO:0000256" key="12">
    <source>
        <dbReference type="ARBA" id="ARBA00059167"/>
    </source>
</evidence>
<dbReference type="SUPFAM" id="SSF51905">
    <property type="entry name" value="FAD/NAD(P)-binding domain"/>
    <property type="match status" value="1"/>
</dbReference>
<dbReference type="InterPro" id="IPR015904">
    <property type="entry name" value="Sulphide_quinone_reductase"/>
</dbReference>